<organism evidence="1 3">
    <name type="scientific">Medicago truncatula</name>
    <name type="common">Barrel medic</name>
    <name type="synonym">Medicago tribuloides</name>
    <dbReference type="NCBI Taxonomy" id="3880"/>
    <lineage>
        <taxon>Eukaryota</taxon>
        <taxon>Viridiplantae</taxon>
        <taxon>Streptophyta</taxon>
        <taxon>Embryophyta</taxon>
        <taxon>Tracheophyta</taxon>
        <taxon>Spermatophyta</taxon>
        <taxon>Magnoliopsida</taxon>
        <taxon>eudicotyledons</taxon>
        <taxon>Gunneridae</taxon>
        <taxon>Pentapetalae</taxon>
        <taxon>rosids</taxon>
        <taxon>fabids</taxon>
        <taxon>Fabales</taxon>
        <taxon>Fabaceae</taxon>
        <taxon>Papilionoideae</taxon>
        <taxon>50 kb inversion clade</taxon>
        <taxon>NPAAA clade</taxon>
        <taxon>Hologalegina</taxon>
        <taxon>IRL clade</taxon>
        <taxon>Trifolieae</taxon>
        <taxon>Medicago</taxon>
    </lineage>
</organism>
<sequence length="54" mass="6530">MVRLAMQNIKVINLKRHVDYMSINFAENWRNNFYALDKSLMAKVTKLPIVRFRM</sequence>
<gene>
    <name evidence="1" type="ordered locus">MTR_7g039760</name>
</gene>
<keyword evidence="3" id="KW-1185">Reference proteome</keyword>
<reference evidence="2" key="3">
    <citation type="submission" date="2015-04" db="UniProtKB">
        <authorList>
            <consortium name="EnsemblPlants"/>
        </authorList>
    </citation>
    <scope>IDENTIFICATION</scope>
    <source>
        <strain evidence="2">cv. Jemalong A17</strain>
    </source>
</reference>
<accession>A0A072U927</accession>
<evidence type="ECO:0000313" key="3">
    <source>
        <dbReference type="Proteomes" id="UP000002051"/>
    </source>
</evidence>
<evidence type="ECO:0000313" key="2">
    <source>
        <dbReference type="EnsemblPlants" id="KEH22340"/>
    </source>
</evidence>
<dbReference type="AlphaFoldDB" id="A0A072U927"/>
<dbReference type="EMBL" id="CM001223">
    <property type="protein sequence ID" value="KEH22340.1"/>
    <property type="molecule type" value="Genomic_DNA"/>
</dbReference>
<name>A0A072U927_MEDTR</name>
<reference evidence="1 3" key="2">
    <citation type="journal article" date="2014" name="BMC Genomics">
        <title>An improved genome release (version Mt4.0) for the model legume Medicago truncatula.</title>
        <authorList>
            <person name="Tang H."/>
            <person name="Krishnakumar V."/>
            <person name="Bidwell S."/>
            <person name="Rosen B."/>
            <person name="Chan A."/>
            <person name="Zhou S."/>
            <person name="Gentzbittel L."/>
            <person name="Childs K.L."/>
            <person name="Yandell M."/>
            <person name="Gundlach H."/>
            <person name="Mayer K.F."/>
            <person name="Schwartz D.C."/>
            <person name="Town C.D."/>
        </authorList>
    </citation>
    <scope>GENOME REANNOTATION</scope>
    <source>
        <strain evidence="1">A17</strain>
        <strain evidence="2 3">cv. Jemalong A17</strain>
    </source>
</reference>
<proteinExistence type="predicted"/>
<dbReference type="Proteomes" id="UP000002051">
    <property type="component" value="Unassembled WGS sequence"/>
</dbReference>
<dbReference type="EnsemblPlants" id="KEH22340">
    <property type="protein sequence ID" value="KEH22340"/>
    <property type="gene ID" value="MTR_7g039760"/>
</dbReference>
<evidence type="ECO:0000313" key="1">
    <source>
        <dbReference type="EMBL" id="KEH22340.1"/>
    </source>
</evidence>
<reference evidence="1 3" key="1">
    <citation type="journal article" date="2011" name="Nature">
        <title>The Medicago genome provides insight into the evolution of rhizobial symbioses.</title>
        <authorList>
            <person name="Young N.D."/>
            <person name="Debelle F."/>
            <person name="Oldroyd G.E."/>
            <person name="Geurts R."/>
            <person name="Cannon S.B."/>
            <person name="Udvardi M.K."/>
            <person name="Benedito V.A."/>
            <person name="Mayer K.F."/>
            <person name="Gouzy J."/>
            <person name="Schoof H."/>
            <person name="Van de Peer Y."/>
            <person name="Proost S."/>
            <person name="Cook D.R."/>
            <person name="Meyers B.C."/>
            <person name="Spannagl M."/>
            <person name="Cheung F."/>
            <person name="De Mita S."/>
            <person name="Krishnakumar V."/>
            <person name="Gundlach H."/>
            <person name="Zhou S."/>
            <person name="Mudge J."/>
            <person name="Bharti A.K."/>
            <person name="Murray J.D."/>
            <person name="Naoumkina M.A."/>
            <person name="Rosen B."/>
            <person name="Silverstein K.A."/>
            <person name="Tang H."/>
            <person name="Rombauts S."/>
            <person name="Zhao P.X."/>
            <person name="Zhou P."/>
            <person name="Barbe V."/>
            <person name="Bardou P."/>
            <person name="Bechner M."/>
            <person name="Bellec A."/>
            <person name="Berger A."/>
            <person name="Berges H."/>
            <person name="Bidwell S."/>
            <person name="Bisseling T."/>
            <person name="Choisne N."/>
            <person name="Couloux A."/>
            <person name="Denny R."/>
            <person name="Deshpande S."/>
            <person name="Dai X."/>
            <person name="Doyle J.J."/>
            <person name="Dudez A.M."/>
            <person name="Farmer A.D."/>
            <person name="Fouteau S."/>
            <person name="Franken C."/>
            <person name="Gibelin C."/>
            <person name="Gish J."/>
            <person name="Goldstein S."/>
            <person name="Gonzalez A.J."/>
            <person name="Green P.J."/>
            <person name="Hallab A."/>
            <person name="Hartog M."/>
            <person name="Hua A."/>
            <person name="Humphray S.J."/>
            <person name="Jeong D.H."/>
            <person name="Jing Y."/>
            <person name="Jocker A."/>
            <person name="Kenton S.M."/>
            <person name="Kim D.J."/>
            <person name="Klee K."/>
            <person name="Lai H."/>
            <person name="Lang C."/>
            <person name="Lin S."/>
            <person name="Macmil S.L."/>
            <person name="Magdelenat G."/>
            <person name="Matthews L."/>
            <person name="McCorrison J."/>
            <person name="Monaghan E.L."/>
            <person name="Mun J.H."/>
            <person name="Najar F.Z."/>
            <person name="Nicholson C."/>
            <person name="Noirot C."/>
            <person name="O'Bleness M."/>
            <person name="Paule C.R."/>
            <person name="Poulain J."/>
            <person name="Prion F."/>
            <person name="Qin B."/>
            <person name="Qu C."/>
            <person name="Retzel E.F."/>
            <person name="Riddle C."/>
            <person name="Sallet E."/>
            <person name="Samain S."/>
            <person name="Samson N."/>
            <person name="Sanders I."/>
            <person name="Saurat O."/>
            <person name="Scarpelli C."/>
            <person name="Schiex T."/>
            <person name="Segurens B."/>
            <person name="Severin A.J."/>
            <person name="Sherrier D.J."/>
            <person name="Shi R."/>
            <person name="Sims S."/>
            <person name="Singer S.R."/>
            <person name="Sinharoy S."/>
            <person name="Sterck L."/>
            <person name="Viollet A."/>
            <person name="Wang B.B."/>
            <person name="Wang K."/>
            <person name="Wang M."/>
            <person name="Wang X."/>
            <person name="Warfsmann J."/>
            <person name="Weissenbach J."/>
            <person name="White D.D."/>
            <person name="White J.D."/>
            <person name="Wiley G.B."/>
            <person name="Wincker P."/>
            <person name="Xing Y."/>
            <person name="Yang L."/>
            <person name="Yao Z."/>
            <person name="Ying F."/>
            <person name="Zhai J."/>
            <person name="Zhou L."/>
            <person name="Zuber A."/>
            <person name="Denarie J."/>
            <person name="Dixon R.A."/>
            <person name="May G.D."/>
            <person name="Schwartz D.C."/>
            <person name="Rogers J."/>
            <person name="Quetier F."/>
            <person name="Town C.D."/>
            <person name="Roe B.A."/>
        </authorList>
    </citation>
    <scope>NUCLEOTIDE SEQUENCE [LARGE SCALE GENOMIC DNA]</scope>
    <source>
        <strain evidence="1">A17</strain>
        <strain evidence="2 3">cv. Jemalong A17</strain>
    </source>
</reference>
<protein>
    <submittedName>
        <fullName evidence="1 2">Uncharacterized protein</fullName>
    </submittedName>
</protein>
<dbReference type="HOGENOM" id="CLU_3053440_0_0_1"/>